<dbReference type="PANTHER" id="PTHR24198">
    <property type="entry name" value="ANKYRIN REPEAT AND PROTEIN KINASE DOMAIN-CONTAINING PROTEIN"/>
    <property type="match status" value="1"/>
</dbReference>
<keyword evidence="4" id="KW-1185">Reference proteome</keyword>
<dbReference type="AlphaFoldDB" id="A0AAD7HHK2"/>
<reference evidence="3" key="1">
    <citation type="submission" date="2023-03" db="EMBL/GenBank/DDBJ databases">
        <title>Massive genome expansion in bonnet fungi (Mycena s.s.) driven by repeated elements and novel gene families across ecological guilds.</title>
        <authorList>
            <consortium name="Lawrence Berkeley National Laboratory"/>
            <person name="Harder C.B."/>
            <person name="Miyauchi S."/>
            <person name="Viragh M."/>
            <person name="Kuo A."/>
            <person name="Thoen E."/>
            <person name="Andreopoulos B."/>
            <person name="Lu D."/>
            <person name="Skrede I."/>
            <person name="Drula E."/>
            <person name="Henrissat B."/>
            <person name="Morin E."/>
            <person name="Kohler A."/>
            <person name="Barry K."/>
            <person name="LaButti K."/>
            <person name="Morin E."/>
            <person name="Salamov A."/>
            <person name="Lipzen A."/>
            <person name="Mereny Z."/>
            <person name="Hegedus B."/>
            <person name="Baldrian P."/>
            <person name="Stursova M."/>
            <person name="Weitz H."/>
            <person name="Taylor A."/>
            <person name="Grigoriev I.V."/>
            <person name="Nagy L.G."/>
            <person name="Martin F."/>
            <person name="Kauserud H."/>
        </authorList>
    </citation>
    <scope>NUCLEOTIDE SEQUENCE</scope>
    <source>
        <strain evidence="3">CBHHK182m</strain>
    </source>
</reference>
<gene>
    <name evidence="3" type="ORF">B0H16DRAFT_1699836</name>
</gene>
<evidence type="ECO:0000313" key="4">
    <source>
        <dbReference type="Proteomes" id="UP001215598"/>
    </source>
</evidence>
<dbReference type="Proteomes" id="UP001215598">
    <property type="component" value="Unassembled WGS sequence"/>
</dbReference>
<feature type="non-terminal residue" evidence="3">
    <location>
        <position position="1"/>
    </location>
</feature>
<organism evidence="3 4">
    <name type="scientific">Mycena metata</name>
    <dbReference type="NCBI Taxonomy" id="1033252"/>
    <lineage>
        <taxon>Eukaryota</taxon>
        <taxon>Fungi</taxon>
        <taxon>Dikarya</taxon>
        <taxon>Basidiomycota</taxon>
        <taxon>Agaricomycotina</taxon>
        <taxon>Agaricomycetes</taxon>
        <taxon>Agaricomycetidae</taxon>
        <taxon>Agaricales</taxon>
        <taxon>Marasmiineae</taxon>
        <taxon>Mycenaceae</taxon>
        <taxon>Mycena</taxon>
    </lineage>
</organism>
<dbReference type="Gene3D" id="1.25.40.20">
    <property type="entry name" value="Ankyrin repeat-containing domain"/>
    <property type="match status" value="1"/>
</dbReference>
<evidence type="ECO:0000256" key="2">
    <source>
        <dbReference type="ARBA" id="ARBA00023043"/>
    </source>
</evidence>
<keyword evidence="2" id="KW-0040">ANK repeat</keyword>
<name>A0AAD7HHK2_9AGAR</name>
<dbReference type="SUPFAM" id="SSF48403">
    <property type="entry name" value="Ankyrin repeat"/>
    <property type="match status" value="1"/>
</dbReference>
<sequence>MFRSSLKSCFYEGADGQSWTPDIRFGNTLQLAGFYGKIELLHFLQKQGIKDTPGGHFQTAFQSAAAGGHVPTVKLLLQIDTYMGSVNQVGGDYGTALCAACACGKIEVVKALLGVGARRDLDGKHFGAPLHVAVLMENREIVELLIGNNPKDADCTWDGVGTAVNVAGYIQNRPLFDLLWQNDLRGDQNASA</sequence>
<dbReference type="InterPro" id="IPR002110">
    <property type="entry name" value="Ankyrin_rpt"/>
</dbReference>
<protein>
    <submittedName>
        <fullName evidence="3">Ankyrin repeat-containing domain protein</fullName>
    </submittedName>
</protein>
<dbReference type="SMART" id="SM00248">
    <property type="entry name" value="ANK"/>
    <property type="match status" value="3"/>
</dbReference>
<evidence type="ECO:0000313" key="3">
    <source>
        <dbReference type="EMBL" id="KAJ7720936.1"/>
    </source>
</evidence>
<evidence type="ECO:0000256" key="1">
    <source>
        <dbReference type="ARBA" id="ARBA00022737"/>
    </source>
</evidence>
<accession>A0AAD7HHK2</accession>
<dbReference type="EMBL" id="JARKIB010000235">
    <property type="protein sequence ID" value="KAJ7720936.1"/>
    <property type="molecule type" value="Genomic_DNA"/>
</dbReference>
<keyword evidence="1" id="KW-0677">Repeat</keyword>
<dbReference type="Pfam" id="PF12796">
    <property type="entry name" value="Ank_2"/>
    <property type="match status" value="1"/>
</dbReference>
<proteinExistence type="predicted"/>
<dbReference type="PANTHER" id="PTHR24198:SF165">
    <property type="entry name" value="ANKYRIN REPEAT-CONTAINING PROTEIN-RELATED"/>
    <property type="match status" value="1"/>
</dbReference>
<dbReference type="InterPro" id="IPR036770">
    <property type="entry name" value="Ankyrin_rpt-contain_sf"/>
</dbReference>
<comment type="caution">
    <text evidence="3">The sequence shown here is derived from an EMBL/GenBank/DDBJ whole genome shotgun (WGS) entry which is preliminary data.</text>
</comment>